<dbReference type="AlphaFoldDB" id="A0A0B6B041"/>
<geneLocation type="plasmid" evidence="1 2">
    <name>pBMV_2</name>
</geneLocation>
<keyword evidence="1" id="KW-0614">Plasmid</keyword>
<gene>
    <name evidence="1" type="ORF">BG04_5897</name>
</gene>
<dbReference type="RefSeq" id="WP_155720770.1">
    <property type="nucleotide sequence ID" value="NZ_BCVB01000018.1"/>
</dbReference>
<dbReference type="Proteomes" id="UP000031829">
    <property type="component" value="Plasmid pBMV_2"/>
</dbReference>
<dbReference type="EMBL" id="CP009921">
    <property type="protein sequence ID" value="AJI25549.1"/>
    <property type="molecule type" value="Genomic_DNA"/>
</dbReference>
<reference evidence="1 2" key="1">
    <citation type="journal article" date="2015" name="Genome Announc.">
        <title>Complete genome sequences for 35 biothreat assay-relevant bacillus species.</title>
        <authorList>
            <person name="Johnson S.L."/>
            <person name="Daligault H.E."/>
            <person name="Davenport K.W."/>
            <person name="Jaissle J."/>
            <person name="Frey K.G."/>
            <person name="Ladner J.T."/>
            <person name="Broomall S.M."/>
            <person name="Bishop-Lilly K.A."/>
            <person name="Bruce D.C."/>
            <person name="Gibbons H.S."/>
            <person name="Coyne S.R."/>
            <person name="Lo C.C."/>
            <person name="Meincke L."/>
            <person name="Munk A.C."/>
            <person name="Koroleva G.I."/>
            <person name="Rosenzweig C.N."/>
            <person name="Palacios G.F."/>
            <person name="Redden C.L."/>
            <person name="Minogue T.D."/>
            <person name="Chain P.S."/>
        </authorList>
    </citation>
    <scope>NUCLEOTIDE SEQUENCE [LARGE SCALE GENOMIC DNA]</scope>
    <source>
        <strain evidence="2">ATCC 14581 / DSM 32 / JCM 2506 / NBRC 15308 / NCIMB 9376 / NCTC 10342 / NRRL B-14308 / VKM B-512</strain>
        <plasmid evidence="1 2">pBMV_2</plasmid>
    </source>
</reference>
<sequence>MKTTDIVSKVDELGCIVIHPGLHKILLNQTIEKKTLNKCLLGKDNIEIWIL</sequence>
<protein>
    <submittedName>
        <fullName evidence="1">Uncharacterized protein</fullName>
    </submittedName>
</protein>
<evidence type="ECO:0000313" key="1">
    <source>
        <dbReference type="EMBL" id="AJI25549.1"/>
    </source>
</evidence>
<evidence type="ECO:0000313" key="2">
    <source>
        <dbReference type="Proteomes" id="UP000031829"/>
    </source>
</evidence>
<name>A0A0B6B041_PRIM2</name>
<proteinExistence type="predicted"/>
<organism evidence="1 2">
    <name type="scientific">Priestia megaterium (strain ATCC 14581 / DSM 32 / CCUG 1817 / JCM 2506 / NBRC 15308 / NCIMB 9376 / NCTC 10342 / NRRL B-14308 / VKM B-512 / Ford 19)</name>
    <name type="common">Bacillus megaterium</name>
    <dbReference type="NCBI Taxonomy" id="1348623"/>
    <lineage>
        <taxon>Bacteria</taxon>
        <taxon>Bacillati</taxon>
        <taxon>Bacillota</taxon>
        <taxon>Bacilli</taxon>
        <taxon>Bacillales</taxon>
        <taxon>Bacillaceae</taxon>
        <taxon>Priestia</taxon>
    </lineage>
</organism>
<dbReference type="HOGENOM" id="CLU_3095623_0_0_9"/>
<dbReference type="KEGG" id="bmeg:BG04_5897"/>
<dbReference type="GeneID" id="93646251"/>
<accession>A0A0B6B041</accession>